<dbReference type="Ensembl" id="ENSSDUT00000013789.1">
    <property type="protein sequence ID" value="ENSSDUP00000013544.1"/>
    <property type="gene ID" value="ENSSDUG00000009832.1"/>
</dbReference>
<reference evidence="2" key="2">
    <citation type="submission" date="2025-09" db="UniProtKB">
        <authorList>
            <consortium name="Ensembl"/>
        </authorList>
    </citation>
    <scope>IDENTIFICATION</scope>
</reference>
<sequence length="125" mass="13984">SDLSPDMSPKSADTSRCTVSYAKVLLLFIPCRISLKTTSDKWSKNVQRMVGADRMATVAQITTLYKWGEQKSISKRLQTLRWMGYNKETSMSGSTPVSQEQKSDTAVETGSPELHSLRLEKHSLV</sequence>
<protein>
    <submittedName>
        <fullName evidence="2">Uncharacterized protein</fullName>
    </submittedName>
</protein>
<name>A0A3B4U4K4_SERDU</name>
<reference evidence="2" key="1">
    <citation type="submission" date="2025-08" db="UniProtKB">
        <authorList>
            <consortium name="Ensembl"/>
        </authorList>
    </citation>
    <scope>IDENTIFICATION</scope>
</reference>
<proteinExistence type="predicted"/>
<organism evidence="2 3">
    <name type="scientific">Seriola dumerili</name>
    <name type="common">Greater amberjack</name>
    <name type="synonym">Caranx dumerili</name>
    <dbReference type="NCBI Taxonomy" id="41447"/>
    <lineage>
        <taxon>Eukaryota</taxon>
        <taxon>Metazoa</taxon>
        <taxon>Chordata</taxon>
        <taxon>Craniata</taxon>
        <taxon>Vertebrata</taxon>
        <taxon>Euteleostomi</taxon>
        <taxon>Actinopterygii</taxon>
        <taxon>Neopterygii</taxon>
        <taxon>Teleostei</taxon>
        <taxon>Neoteleostei</taxon>
        <taxon>Acanthomorphata</taxon>
        <taxon>Carangaria</taxon>
        <taxon>Carangiformes</taxon>
        <taxon>Carangidae</taxon>
        <taxon>Seriola</taxon>
    </lineage>
</organism>
<feature type="compositionally biased region" description="Polar residues" evidence="1">
    <location>
        <begin position="88"/>
        <end position="108"/>
    </location>
</feature>
<evidence type="ECO:0000313" key="3">
    <source>
        <dbReference type="Proteomes" id="UP000261420"/>
    </source>
</evidence>
<feature type="region of interest" description="Disordered" evidence="1">
    <location>
        <begin position="88"/>
        <end position="112"/>
    </location>
</feature>
<dbReference type="AlphaFoldDB" id="A0A3B4U4K4"/>
<dbReference type="Proteomes" id="UP000261420">
    <property type="component" value="Unplaced"/>
</dbReference>
<evidence type="ECO:0000313" key="2">
    <source>
        <dbReference type="Ensembl" id="ENSSDUP00000013544.1"/>
    </source>
</evidence>
<accession>A0A3B4U4K4</accession>
<evidence type="ECO:0000256" key="1">
    <source>
        <dbReference type="SAM" id="MobiDB-lite"/>
    </source>
</evidence>
<keyword evidence="3" id="KW-1185">Reference proteome</keyword>